<dbReference type="InterPro" id="IPR013656">
    <property type="entry name" value="PAS_4"/>
</dbReference>
<evidence type="ECO:0000256" key="3">
    <source>
        <dbReference type="ARBA" id="ARBA00021740"/>
    </source>
</evidence>
<name>A0A7W6DA35_9HYPH</name>
<feature type="region of interest" description="Disordered" evidence="9">
    <location>
        <begin position="443"/>
        <end position="464"/>
    </location>
</feature>
<keyword evidence="12" id="KW-1185">Reference proteome</keyword>
<evidence type="ECO:0000313" key="11">
    <source>
        <dbReference type="EMBL" id="MBB3979405.1"/>
    </source>
</evidence>
<dbReference type="InterPro" id="IPR035965">
    <property type="entry name" value="PAS-like_dom_sf"/>
</dbReference>
<sequence>MTSASSLDNDLLIADLRHRLAEAEETLRAIRDNEVDALVMRGSQAEEIFTIGGDPDSYRTFMEVMEPGAAALDGSGRVLYANSTLTRLLGTSLAQLQGKVLADALAADTGKEIGQLLGEAHTTRQSREVRFPRGEEVDRHFIVMASPLQFGTTSGHAVTFADVTERVLNEGVEQSEHAARAVIASANEAVLVCDRDGVITHANAAARIVYDGNPIGQVFADIIPLRFRDSTGFLQADDMLAKVIAGTPLRGIEATASKAPKVKDYLISAAPLRIAGDRISGAVVTMVDLSERMAAEKQQNLLTREFDHRVKNILALVVSISARTASNTDTLQAFQKAFSGRIEALAATHTLLLEKSWSSLELRSIVMSELTPFIEATADQVTIEGLNVAITPQTAISFGLIVHELATNAVKYGALSQQGGHITVRAVGRDDGKNGAFVLEWRESGGPRVTPPRTKGVRTRGHHA</sequence>
<dbReference type="SMART" id="SM00091">
    <property type="entry name" value="PAS"/>
    <property type="match status" value="2"/>
</dbReference>
<evidence type="ECO:0000256" key="7">
    <source>
        <dbReference type="ARBA" id="ARBA00022777"/>
    </source>
</evidence>
<dbReference type="PANTHER" id="PTHR41523">
    <property type="entry name" value="TWO-COMPONENT SYSTEM SENSOR PROTEIN"/>
    <property type="match status" value="1"/>
</dbReference>
<evidence type="ECO:0000256" key="6">
    <source>
        <dbReference type="ARBA" id="ARBA00022741"/>
    </source>
</evidence>
<dbReference type="GO" id="GO:0005524">
    <property type="term" value="F:ATP binding"/>
    <property type="evidence" value="ECO:0007669"/>
    <property type="project" value="UniProtKB-KW"/>
</dbReference>
<dbReference type="EMBL" id="JACIEE010000011">
    <property type="protein sequence ID" value="MBB3979405.1"/>
    <property type="molecule type" value="Genomic_DNA"/>
</dbReference>
<keyword evidence="8" id="KW-0067">ATP-binding</keyword>
<protein>
    <recommendedName>
        <fullName evidence="3">Blue-light-activated histidine kinase</fullName>
        <ecNumber evidence="2">2.7.13.3</ecNumber>
    </recommendedName>
</protein>
<dbReference type="InterPro" id="IPR036890">
    <property type="entry name" value="HATPase_C_sf"/>
</dbReference>
<proteinExistence type="predicted"/>
<keyword evidence="6" id="KW-0547">Nucleotide-binding</keyword>
<evidence type="ECO:0000259" key="10">
    <source>
        <dbReference type="PROSITE" id="PS50112"/>
    </source>
</evidence>
<dbReference type="Pfam" id="PF08448">
    <property type="entry name" value="PAS_4"/>
    <property type="match status" value="2"/>
</dbReference>
<dbReference type="InterPro" id="IPR000014">
    <property type="entry name" value="PAS"/>
</dbReference>
<keyword evidence="5" id="KW-0808">Transferase</keyword>
<keyword evidence="4" id="KW-0597">Phosphoprotein</keyword>
<dbReference type="EC" id="2.7.13.3" evidence="2"/>
<dbReference type="PANTHER" id="PTHR41523:SF8">
    <property type="entry name" value="ETHYLENE RESPONSE SENSOR PROTEIN"/>
    <property type="match status" value="1"/>
</dbReference>
<feature type="compositionally biased region" description="Basic residues" evidence="9">
    <location>
        <begin position="455"/>
        <end position="464"/>
    </location>
</feature>
<accession>A0A7W6DA35</accession>
<dbReference type="SMART" id="SM00911">
    <property type="entry name" value="HWE_HK"/>
    <property type="match status" value="1"/>
</dbReference>
<dbReference type="SUPFAM" id="SSF55785">
    <property type="entry name" value="PYP-like sensor domain (PAS domain)"/>
    <property type="match status" value="2"/>
</dbReference>
<comment type="caution">
    <text evidence="11">The sequence shown here is derived from an EMBL/GenBank/DDBJ whole genome shotgun (WGS) entry which is preliminary data.</text>
</comment>
<evidence type="ECO:0000313" key="12">
    <source>
        <dbReference type="Proteomes" id="UP000574761"/>
    </source>
</evidence>
<dbReference type="Proteomes" id="UP000574761">
    <property type="component" value="Unassembled WGS sequence"/>
</dbReference>
<dbReference type="PROSITE" id="PS50112">
    <property type="entry name" value="PAS"/>
    <property type="match status" value="1"/>
</dbReference>
<dbReference type="RefSeq" id="WP_210300385.1">
    <property type="nucleotide sequence ID" value="NZ_JACIEE010000011.1"/>
</dbReference>
<evidence type="ECO:0000256" key="8">
    <source>
        <dbReference type="ARBA" id="ARBA00022840"/>
    </source>
</evidence>
<dbReference type="AlphaFoldDB" id="A0A7W6DA35"/>
<dbReference type="CDD" id="cd00130">
    <property type="entry name" value="PAS"/>
    <property type="match status" value="2"/>
</dbReference>
<keyword evidence="7" id="KW-0418">Kinase</keyword>
<organism evidence="11 12">
    <name type="scientific">Mycoplana azooxidifex</name>
    <dbReference type="NCBI Taxonomy" id="1636188"/>
    <lineage>
        <taxon>Bacteria</taxon>
        <taxon>Pseudomonadati</taxon>
        <taxon>Pseudomonadota</taxon>
        <taxon>Alphaproteobacteria</taxon>
        <taxon>Hyphomicrobiales</taxon>
        <taxon>Rhizobiaceae</taxon>
        <taxon>Mycoplana</taxon>
    </lineage>
</organism>
<reference evidence="11 12" key="1">
    <citation type="submission" date="2020-08" db="EMBL/GenBank/DDBJ databases">
        <title>Genomic Encyclopedia of Type Strains, Phase IV (KMG-IV): sequencing the most valuable type-strain genomes for metagenomic binning, comparative biology and taxonomic classification.</title>
        <authorList>
            <person name="Goeker M."/>
        </authorList>
    </citation>
    <scope>NUCLEOTIDE SEQUENCE [LARGE SCALE GENOMIC DNA]</scope>
    <source>
        <strain evidence="11 12">DSM 100211</strain>
    </source>
</reference>
<evidence type="ECO:0000256" key="2">
    <source>
        <dbReference type="ARBA" id="ARBA00012438"/>
    </source>
</evidence>
<evidence type="ECO:0000256" key="5">
    <source>
        <dbReference type="ARBA" id="ARBA00022679"/>
    </source>
</evidence>
<dbReference type="Pfam" id="PF07536">
    <property type="entry name" value="HWE_HK"/>
    <property type="match status" value="1"/>
</dbReference>
<evidence type="ECO:0000256" key="4">
    <source>
        <dbReference type="ARBA" id="ARBA00022553"/>
    </source>
</evidence>
<evidence type="ECO:0000256" key="1">
    <source>
        <dbReference type="ARBA" id="ARBA00000085"/>
    </source>
</evidence>
<dbReference type="GO" id="GO:0004673">
    <property type="term" value="F:protein histidine kinase activity"/>
    <property type="evidence" value="ECO:0007669"/>
    <property type="project" value="UniProtKB-EC"/>
</dbReference>
<feature type="domain" description="PAS" evidence="10">
    <location>
        <begin position="54"/>
        <end position="99"/>
    </location>
</feature>
<evidence type="ECO:0000256" key="9">
    <source>
        <dbReference type="SAM" id="MobiDB-lite"/>
    </source>
</evidence>
<dbReference type="NCBIfam" id="TIGR00229">
    <property type="entry name" value="sensory_box"/>
    <property type="match status" value="1"/>
</dbReference>
<gene>
    <name evidence="11" type="ORF">GGQ64_004647</name>
</gene>
<dbReference type="Gene3D" id="3.30.450.20">
    <property type="entry name" value="PAS domain"/>
    <property type="match status" value="2"/>
</dbReference>
<dbReference type="Gene3D" id="3.30.565.10">
    <property type="entry name" value="Histidine kinase-like ATPase, C-terminal domain"/>
    <property type="match status" value="1"/>
</dbReference>
<comment type="catalytic activity">
    <reaction evidence="1">
        <text>ATP + protein L-histidine = ADP + protein N-phospho-L-histidine.</text>
        <dbReference type="EC" id="2.7.13.3"/>
    </reaction>
</comment>
<dbReference type="InterPro" id="IPR011102">
    <property type="entry name" value="Sig_transdc_His_kinase_HWE"/>
</dbReference>